<keyword evidence="3 8" id="KW-0699">rRNA-binding</keyword>
<evidence type="ECO:0000256" key="3">
    <source>
        <dbReference type="ARBA" id="ARBA00022730"/>
    </source>
</evidence>
<dbReference type="Proteomes" id="UP000824200">
    <property type="component" value="Unassembled WGS sequence"/>
</dbReference>
<dbReference type="InterPro" id="IPR036510">
    <property type="entry name" value="Ribosomal_bS20_sf"/>
</dbReference>
<dbReference type="EMBL" id="DVHL01000018">
    <property type="protein sequence ID" value="HIR65692.1"/>
    <property type="molecule type" value="Genomic_DNA"/>
</dbReference>
<keyword evidence="6 8" id="KW-0687">Ribonucleoprotein</keyword>
<feature type="region of interest" description="Disordered" evidence="9">
    <location>
        <begin position="105"/>
        <end position="177"/>
    </location>
</feature>
<name>A0A9D1J8A7_9BACT</name>
<organism evidence="10 11">
    <name type="scientific">Candidatus Fimimonas gallinarum</name>
    <dbReference type="NCBI Taxonomy" id="2840821"/>
    <lineage>
        <taxon>Bacteria</taxon>
        <taxon>Pseudomonadati</taxon>
        <taxon>Myxococcota</taxon>
        <taxon>Myxococcia</taxon>
        <taxon>Myxococcales</taxon>
        <taxon>Cystobacterineae</taxon>
        <taxon>Myxococcaceae</taxon>
        <taxon>Myxococcaceae incertae sedis</taxon>
        <taxon>Candidatus Fimimonas</taxon>
    </lineage>
</organism>
<keyword evidence="5 8" id="KW-0689">Ribosomal protein</keyword>
<dbReference type="PANTHER" id="PTHR33398:SF1">
    <property type="entry name" value="SMALL RIBOSOMAL SUBUNIT PROTEIN BS20C"/>
    <property type="match status" value="1"/>
</dbReference>
<dbReference type="InterPro" id="IPR002583">
    <property type="entry name" value="Ribosomal_bS20"/>
</dbReference>
<proteinExistence type="inferred from homology"/>
<evidence type="ECO:0000256" key="7">
    <source>
        <dbReference type="ARBA" id="ARBA00035136"/>
    </source>
</evidence>
<accession>A0A9D1J8A7</accession>
<dbReference type="Gene3D" id="1.20.58.110">
    <property type="entry name" value="Ribosomal protein S20"/>
    <property type="match status" value="1"/>
</dbReference>
<gene>
    <name evidence="8 10" type="primary">rpsT</name>
    <name evidence="10" type="ORF">IAC95_02225</name>
</gene>
<dbReference type="GO" id="GO:0015935">
    <property type="term" value="C:small ribosomal subunit"/>
    <property type="evidence" value="ECO:0007669"/>
    <property type="project" value="TreeGrafter"/>
</dbReference>
<dbReference type="GO" id="GO:0003735">
    <property type="term" value="F:structural constituent of ribosome"/>
    <property type="evidence" value="ECO:0007669"/>
    <property type="project" value="InterPro"/>
</dbReference>
<dbReference type="AlphaFoldDB" id="A0A9D1J8A7"/>
<protein>
    <recommendedName>
        <fullName evidence="7 8">Small ribosomal subunit protein bS20</fullName>
    </recommendedName>
</protein>
<dbReference type="GO" id="GO:0005829">
    <property type="term" value="C:cytosol"/>
    <property type="evidence" value="ECO:0007669"/>
    <property type="project" value="TreeGrafter"/>
</dbReference>
<dbReference type="HAMAP" id="MF_00500">
    <property type="entry name" value="Ribosomal_bS20"/>
    <property type="match status" value="1"/>
</dbReference>
<dbReference type="GO" id="GO:0070181">
    <property type="term" value="F:small ribosomal subunit rRNA binding"/>
    <property type="evidence" value="ECO:0007669"/>
    <property type="project" value="TreeGrafter"/>
</dbReference>
<dbReference type="SUPFAM" id="SSF46992">
    <property type="entry name" value="Ribosomal protein S20"/>
    <property type="match status" value="1"/>
</dbReference>
<evidence type="ECO:0000256" key="9">
    <source>
        <dbReference type="SAM" id="MobiDB-lite"/>
    </source>
</evidence>
<evidence type="ECO:0000256" key="5">
    <source>
        <dbReference type="ARBA" id="ARBA00022980"/>
    </source>
</evidence>
<comment type="similarity">
    <text evidence="2 8">Belongs to the bacterial ribosomal protein bS20 family.</text>
</comment>
<dbReference type="NCBIfam" id="TIGR00029">
    <property type="entry name" value="S20"/>
    <property type="match status" value="1"/>
</dbReference>
<sequence length="177" mass="19000">MPNIKSAEKRVSVSATKKLQNQKIRSQMQTAIKKFNAAISEGNVELAKQLLPVTSSKIDNAAVKNVIHKNAANRKKAQIARTLSQLEKGVIVVKVDAKTLKQAEQKAAAARKAEEAQAIKAQRNEAKKAKEAAKAPATTKKSSKKATAKEETAAAPKKRATKKAAPVETPAEGEEIQ</sequence>
<comment type="function">
    <text evidence="1 8">Binds directly to 16S ribosomal RNA.</text>
</comment>
<reference evidence="10" key="1">
    <citation type="submission" date="2020-10" db="EMBL/GenBank/DDBJ databases">
        <authorList>
            <person name="Gilroy R."/>
        </authorList>
    </citation>
    <scope>NUCLEOTIDE SEQUENCE</scope>
    <source>
        <strain evidence="10">CHK121-14286</strain>
    </source>
</reference>
<dbReference type="GO" id="GO:0006412">
    <property type="term" value="P:translation"/>
    <property type="evidence" value="ECO:0007669"/>
    <property type="project" value="UniProtKB-UniRule"/>
</dbReference>
<evidence type="ECO:0000256" key="1">
    <source>
        <dbReference type="ARBA" id="ARBA00003134"/>
    </source>
</evidence>
<dbReference type="Pfam" id="PF01649">
    <property type="entry name" value="Ribosomal_S20p"/>
    <property type="match status" value="1"/>
</dbReference>
<keyword evidence="4 8" id="KW-0694">RNA-binding</keyword>
<evidence type="ECO:0000256" key="6">
    <source>
        <dbReference type="ARBA" id="ARBA00023274"/>
    </source>
</evidence>
<dbReference type="PANTHER" id="PTHR33398">
    <property type="entry name" value="30S RIBOSOMAL PROTEIN S20"/>
    <property type="match status" value="1"/>
</dbReference>
<reference evidence="10" key="2">
    <citation type="journal article" date="2021" name="PeerJ">
        <title>Extensive microbial diversity within the chicken gut microbiome revealed by metagenomics and culture.</title>
        <authorList>
            <person name="Gilroy R."/>
            <person name="Ravi A."/>
            <person name="Getino M."/>
            <person name="Pursley I."/>
            <person name="Horton D.L."/>
            <person name="Alikhan N.F."/>
            <person name="Baker D."/>
            <person name="Gharbi K."/>
            <person name="Hall N."/>
            <person name="Watson M."/>
            <person name="Adriaenssens E.M."/>
            <person name="Foster-Nyarko E."/>
            <person name="Jarju S."/>
            <person name="Secka A."/>
            <person name="Antonio M."/>
            <person name="Oren A."/>
            <person name="Chaudhuri R.R."/>
            <person name="La Ragione R."/>
            <person name="Hildebrand F."/>
            <person name="Pallen M.J."/>
        </authorList>
    </citation>
    <scope>NUCLEOTIDE SEQUENCE</scope>
    <source>
        <strain evidence="10">CHK121-14286</strain>
    </source>
</reference>
<evidence type="ECO:0000256" key="2">
    <source>
        <dbReference type="ARBA" id="ARBA00007634"/>
    </source>
</evidence>
<evidence type="ECO:0000256" key="4">
    <source>
        <dbReference type="ARBA" id="ARBA00022884"/>
    </source>
</evidence>
<comment type="caution">
    <text evidence="10">The sequence shown here is derived from an EMBL/GenBank/DDBJ whole genome shotgun (WGS) entry which is preliminary data.</text>
</comment>
<feature type="compositionally biased region" description="Basic and acidic residues" evidence="9">
    <location>
        <begin position="111"/>
        <end position="133"/>
    </location>
</feature>
<evidence type="ECO:0000313" key="11">
    <source>
        <dbReference type="Proteomes" id="UP000824200"/>
    </source>
</evidence>
<evidence type="ECO:0000256" key="8">
    <source>
        <dbReference type="HAMAP-Rule" id="MF_00500"/>
    </source>
</evidence>
<evidence type="ECO:0000313" key="10">
    <source>
        <dbReference type="EMBL" id="HIR65692.1"/>
    </source>
</evidence>